<sequence length="66" mass="7850">MECLVIFNVNFADIFSRNIRSKCFVLQKIFSLNDHKENKCARAQNVNFASILYMCDEFEVFYVWVS</sequence>
<protein>
    <submittedName>
        <fullName evidence="1">Uncharacterized protein</fullName>
    </submittedName>
</protein>
<dbReference type="AlphaFoldDB" id="A0A2T7DZJ7"/>
<organism evidence="1 2">
    <name type="scientific">Panicum hallii var. hallii</name>
    <dbReference type="NCBI Taxonomy" id="1504633"/>
    <lineage>
        <taxon>Eukaryota</taxon>
        <taxon>Viridiplantae</taxon>
        <taxon>Streptophyta</taxon>
        <taxon>Embryophyta</taxon>
        <taxon>Tracheophyta</taxon>
        <taxon>Spermatophyta</taxon>
        <taxon>Magnoliopsida</taxon>
        <taxon>Liliopsida</taxon>
        <taxon>Poales</taxon>
        <taxon>Poaceae</taxon>
        <taxon>PACMAD clade</taxon>
        <taxon>Panicoideae</taxon>
        <taxon>Panicodae</taxon>
        <taxon>Paniceae</taxon>
        <taxon>Panicinae</taxon>
        <taxon>Panicum</taxon>
        <taxon>Panicum sect. Panicum</taxon>
    </lineage>
</organism>
<dbReference type="Proteomes" id="UP000244336">
    <property type="component" value="Chromosome 4"/>
</dbReference>
<evidence type="ECO:0000313" key="1">
    <source>
        <dbReference type="EMBL" id="PUZ60977.1"/>
    </source>
</evidence>
<dbReference type="Gramene" id="PUZ60977">
    <property type="protein sequence ID" value="PUZ60977"/>
    <property type="gene ID" value="GQ55_4G230000"/>
</dbReference>
<accession>A0A2T7DZJ7</accession>
<proteinExistence type="predicted"/>
<gene>
    <name evidence="1" type="ORF">GQ55_4G230000</name>
</gene>
<keyword evidence="2" id="KW-1185">Reference proteome</keyword>
<name>A0A2T7DZJ7_9POAL</name>
<reference evidence="1 2" key="1">
    <citation type="submission" date="2018-04" db="EMBL/GenBank/DDBJ databases">
        <title>WGS assembly of Panicum hallii var. hallii HAL2.</title>
        <authorList>
            <person name="Lovell J."/>
            <person name="Jenkins J."/>
            <person name="Lowry D."/>
            <person name="Mamidi S."/>
            <person name="Sreedasyam A."/>
            <person name="Weng X."/>
            <person name="Barry K."/>
            <person name="Bonette J."/>
            <person name="Campitelli B."/>
            <person name="Daum C."/>
            <person name="Gordon S."/>
            <person name="Gould B."/>
            <person name="Lipzen A."/>
            <person name="MacQueen A."/>
            <person name="Palacio-Mejia J."/>
            <person name="Plott C."/>
            <person name="Shakirov E."/>
            <person name="Shu S."/>
            <person name="Yoshinaga Y."/>
            <person name="Zane M."/>
            <person name="Rokhsar D."/>
            <person name="Grimwood J."/>
            <person name="Schmutz J."/>
            <person name="Juenger T."/>
        </authorList>
    </citation>
    <scope>NUCLEOTIDE SEQUENCE [LARGE SCALE GENOMIC DNA]</scope>
    <source>
        <strain evidence="2">cv. HAL2</strain>
    </source>
</reference>
<evidence type="ECO:0000313" key="2">
    <source>
        <dbReference type="Proteomes" id="UP000244336"/>
    </source>
</evidence>
<dbReference type="EMBL" id="CM009752">
    <property type="protein sequence ID" value="PUZ60977.1"/>
    <property type="molecule type" value="Genomic_DNA"/>
</dbReference>